<name>A0ABD1D736_CULPP</name>
<proteinExistence type="inferred from homology"/>
<comment type="caution">
    <text evidence="13">The sequence shown here is derived from an EMBL/GenBank/DDBJ whole genome shotgun (WGS) entry which is preliminary data.</text>
</comment>
<dbReference type="Proteomes" id="UP001562425">
    <property type="component" value="Unassembled WGS sequence"/>
</dbReference>
<dbReference type="InterPro" id="IPR046466">
    <property type="entry name" value="Borealin_C"/>
</dbReference>
<keyword evidence="11" id="KW-0472">Membrane</keyword>
<dbReference type="AlphaFoldDB" id="A0ABD1D736"/>
<feature type="transmembrane region" description="Helical" evidence="11">
    <location>
        <begin position="291"/>
        <end position="313"/>
    </location>
</feature>
<keyword evidence="14" id="KW-1185">Reference proteome</keyword>
<sequence>MTRTKTGRRLVSKKRGSVDEKTRIANKMRDFEVTVDCELANLELKFRDEMDRVQRLVDGLKTRIPKKYLTMTINQIREYQEEAEKIEASFYGDRTAVMAANLSVLLEKSARKKSKDDEESDHPERLSAMSSASKRIGPLMSAKFRRRSKSAGGVTTNTSTVNRSLYQNQTATLVDRSALGKTLGTSVLAKDRNSRAKAKTPMPNRPKAISVDRIYGAITPKVQPNSAMAILRHARLGEPVYAITGSPVITANILESTANVNIPVENGMLSIRPTEMGTVDPAMVSKIDPHLAILVKLPAATIYIITKGVFLIINSLTKFGRMISQ</sequence>
<protein>
    <recommendedName>
        <fullName evidence="12">Borealin C-terminal domain-containing protein</fullName>
    </recommendedName>
</protein>
<comment type="subcellular location">
    <subcellularLocation>
        <location evidence="2">Chromosome</location>
        <location evidence="2">Centromere</location>
    </subcellularLocation>
    <subcellularLocation>
        <location evidence="1">Nucleus</location>
    </subcellularLocation>
</comment>
<dbReference type="EMBL" id="JBEHCU010007141">
    <property type="protein sequence ID" value="KAL1395453.1"/>
    <property type="molecule type" value="Genomic_DNA"/>
</dbReference>
<gene>
    <name evidence="13" type="ORF">pipiens_001266</name>
</gene>
<dbReference type="PANTHER" id="PTHR16040">
    <property type="entry name" value="AUSTRALIN, ISOFORM A-RELATED"/>
    <property type="match status" value="1"/>
</dbReference>
<evidence type="ECO:0000256" key="10">
    <source>
        <dbReference type="SAM" id="MobiDB-lite"/>
    </source>
</evidence>
<evidence type="ECO:0000256" key="4">
    <source>
        <dbReference type="ARBA" id="ARBA00022454"/>
    </source>
</evidence>
<accession>A0ABD1D736</accession>
<keyword evidence="11" id="KW-1133">Transmembrane helix</keyword>
<dbReference type="GO" id="GO:0005634">
    <property type="term" value="C:nucleus"/>
    <property type="evidence" value="ECO:0007669"/>
    <property type="project" value="UniProtKB-SubCell"/>
</dbReference>
<organism evidence="13 14">
    <name type="scientific">Culex pipiens pipiens</name>
    <name type="common">Northern house mosquito</name>
    <dbReference type="NCBI Taxonomy" id="38569"/>
    <lineage>
        <taxon>Eukaryota</taxon>
        <taxon>Metazoa</taxon>
        <taxon>Ecdysozoa</taxon>
        <taxon>Arthropoda</taxon>
        <taxon>Hexapoda</taxon>
        <taxon>Insecta</taxon>
        <taxon>Pterygota</taxon>
        <taxon>Neoptera</taxon>
        <taxon>Endopterygota</taxon>
        <taxon>Diptera</taxon>
        <taxon>Nematocera</taxon>
        <taxon>Culicoidea</taxon>
        <taxon>Culicidae</taxon>
        <taxon>Culicinae</taxon>
        <taxon>Culicini</taxon>
        <taxon>Culex</taxon>
        <taxon>Culex</taxon>
    </lineage>
</organism>
<dbReference type="PANTHER" id="PTHR16040:SF7">
    <property type="entry name" value="AUSTRALIN, ISOFORM A-RELATED"/>
    <property type="match status" value="1"/>
</dbReference>
<feature type="region of interest" description="Disordered" evidence="10">
    <location>
        <begin position="109"/>
        <end position="132"/>
    </location>
</feature>
<evidence type="ECO:0000256" key="5">
    <source>
        <dbReference type="ARBA" id="ARBA00022618"/>
    </source>
</evidence>
<keyword evidence="9" id="KW-0137">Centromere</keyword>
<evidence type="ECO:0000256" key="1">
    <source>
        <dbReference type="ARBA" id="ARBA00004123"/>
    </source>
</evidence>
<keyword evidence="11" id="KW-0812">Transmembrane</keyword>
<dbReference type="GO" id="GO:0051301">
    <property type="term" value="P:cell division"/>
    <property type="evidence" value="ECO:0007669"/>
    <property type="project" value="UniProtKB-KW"/>
</dbReference>
<evidence type="ECO:0000256" key="3">
    <source>
        <dbReference type="ARBA" id="ARBA00009914"/>
    </source>
</evidence>
<evidence type="ECO:0000256" key="2">
    <source>
        <dbReference type="ARBA" id="ARBA00004584"/>
    </source>
</evidence>
<keyword evidence="4" id="KW-0158">Chromosome</keyword>
<evidence type="ECO:0000256" key="11">
    <source>
        <dbReference type="SAM" id="Phobius"/>
    </source>
</evidence>
<evidence type="ECO:0000256" key="9">
    <source>
        <dbReference type="ARBA" id="ARBA00023328"/>
    </source>
</evidence>
<keyword evidence="6" id="KW-0498">Mitosis</keyword>
<reference evidence="13 14" key="1">
    <citation type="submission" date="2024-05" db="EMBL/GenBank/DDBJ databases">
        <title>Culex pipiens pipiens assembly and annotation.</title>
        <authorList>
            <person name="Alout H."/>
            <person name="Durand T."/>
        </authorList>
    </citation>
    <scope>NUCLEOTIDE SEQUENCE [LARGE SCALE GENOMIC DNA]</scope>
    <source>
        <strain evidence="13">HA-2024</strain>
        <tissue evidence="13">Whole body</tissue>
    </source>
</reference>
<keyword evidence="7" id="KW-0539">Nucleus</keyword>
<evidence type="ECO:0000256" key="7">
    <source>
        <dbReference type="ARBA" id="ARBA00023242"/>
    </source>
</evidence>
<evidence type="ECO:0000313" key="14">
    <source>
        <dbReference type="Proteomes" id="UP001562425"/>
    </source>
</evidence>
<evidence type="ECO:0000256" key="6">
    <source>
        <dbReference type="ARBA" id="ARBA00022776"/>
    </source>
</evidence>
<dbReference type="InterPro" id="IPR018867">
    <property type="entry name" value="Cell_div_borealin"/>
</dbReference>
<dbReference type="GO" id="GO:0000775">
    <property type="term" value="C:chromosome, centromeric region"/>
    <property type="evidence" value="ECO:0007669"/>
    <property type="project" value="UniProtKB-SubCell"/>
</dbReference>
<keyword evidence="5" id="KW-0132">Cell division</keyword>
<evidence type="ECO:0000313" key="13">
    <source>
        <dbReference type="EMBL" id="KAL1395453.1"/>
    </source>
</evidence>
<keyword evidence="8" id="KW-0131">Cell cycle</keyword>
<evidence type="ECO:0000259" key="12">
    <source>
        <dbReference type="Pfam" id="PF10512"/>
    </source>
</evidence>
<comment type="similarity">
    <text evidence="3">Belongs to the borealin family.</text>
</comment>
<feature type="domain" description="Borealin C-terminal" evidence="12">
    <location>
        <begin position="192"/>
        <end position="290"/>
    </location>
</feature>
<evidence type="ECO:0000256" key="8">
    <source>
        <dbReference type="ARBA" id="ARBA00023306"/>
    </source>
</evidence>
<dbReference type="Pfam" id="PF10512">
    <property type="entry name" value="Borealin"/>
    <property type="match status" value="1"/>
</dbReference>